<keyword evidence="6" id="KW-1185">Reference proteome</keyword>
<dbReference type="RefSeq" id="WP_270684463.1">
    <property type="nucleotide sequence ID" value="NZ_JAQFWQ010000013.1"/>
</dbReference>
<dbReference type="Proteomes" id="UP001527866">
    <property type="component" value="Unassembled WGS sequence"/>
</dbReference>
<feature type="domain" description="DNA helicase DnaB-like N-terminal" evidence="4">
    <location>
        <begin position="21"/>
        <end position="123"/>
    </location>
</feature>
<dbReference type="PANTHER" id="PTHR30153">
    <property type="entry name" value="REPLICATIVE DNA HELICASE DNAB"/>
    <property type="match status" value="1"/>
</dbReference>
<dbReference type="InterPro" id="IPR007693">
    <property type="entry name" value="DNA_helicase_DnaB-like_N"/>
</dbReference>
<dbReference type="Pfam" id="PF13148">
    <property type="entry name" value="DUF3987"/>
    <property type="match status" value="1"/>
</dbReference>
<dbReference type="Pfam" id="PF00772">
    <property type="entry name" value="DnaB"/>
    <property type="match status" value="1"/>
</dbReference>
<accession>A0ABT4U099</accession>
<dbReference type="Gene3D" id="1.10.860.10">
    <property type="entry name" value="DNAb Helicase, Chain A"/>
    <property type="match status" value="1"/>
</dbReference>
<feature type="region of interest" description="Disordered" evidence="3">
    <location>
        <begin position="1"/>
        <end position="24"/>
    </location>
</feature>
<evidence type="ECO:0000313" key="6">
    <source>
        <dbReference type="Proteomes" id="UP001527866"/>
    </source>
</evidence>
<feature type="region of interest" description="Disordered" evidence="3">
    <location>
        <begin position="293"/>
        <end position="319"/>
    </location>
</feature>
<protein>
    <submittedName>
        <fullName evidence="5">DUF3987 domain-containing protein</fullName>
    </submittedName>
</protein>
<sequence>MSLALVPEPEEQHPQSGAAQEPPHDIRAEQNTLGGMMLSKDAIAEVVEITGSGDFYRPAHQVVFDAVVKLHGDGAPTDAIAVNKELAKRGQAKQVGGAAYLHTLTEAIPAAANAGYYARIVAEAAVYRRLVEAGTHIAQLGYAAEGDAGEVAAQADEALRQAREAGGAWSEPTPLDAVSGQLPEFPVEALPSWVGLYAAAVSDLTQTPPDLAGCLSLAALSTAASGRIHVDTGTWTEPACVYTVTALPPASRKSAVFAHINSPLFHAEQKLVEQAEPEIRDALLQRRVAQAQAEDAAQKAEKEGGSPQSMAEARDAADRAAELEVPAVPKLIASDITPENLAHRLAEQDGRLALLAPEGGFFGNLAGRYSGMPNLDTFLNAHAGEQIRVDRQGREPDYIDAPALTIGIALQPEALNEIFSTPGGRGRGVFARILYSLPPDNIGHRSSKNAAPIPAEVEEEYRHQLKAMLFSLRNLPEPMTLTFTDQARERLMVLMDEVVEPQLRSDGRMGQMRDWGGKLVGAVVRIAALLHVAEHLADGWGAPITLETLTAAEKLGEYYTEHALAVFGLMGADPVHNAARKVLDWLEAHPRRQVTHRDLYNGVRCRDIPKSSDLDAPVGMLIDLGWLRLAPPPAEKKRGRPSKTYLVHPKLRQKEESSA</sequence>
<evidence type="ECO:0000259" key="4">
    <source>
        <dbReference type="Pfam" id="PF00772"/>
    </source>
</evidence>
<gene>
    <name evidence="5" type="ORF">O4J56_06940</name>
</gene>
<dbReference type="EMBL" id="JAQFWQ010000013">
    <property type="protein sequence ID" value="MDA2810371.1"/>
    <property type="molecule type" value="Genomic_DNA"/>
</dbReference>
<reference evidence="5 6" key="1">
    <citation type="submission" date="2023-01" db="EMBL/GenBank/DDBJ databases">
        <title>Draft genome sequence of Nocardiopsis sp. RSe5-2 isolated from halophytes.</title>
        <authorList>
            <person name="Duangmal K."/>
            <person name="Chantavorakit T."/>
        </authorList>
    </citation>
    <scope>NUCLEOTIDE SEQUENCE [LARGE SCALE GENOMIC DNA]</scope>
    <source>
        <strain evidence="5 6">RSe5-2</strain>
    </source>
</reference>
<dbReference type="InterPro" id="IPR036185">
    <property type="entry name" value="DNA_heli_DnaB-like_N_sf"/>
</dbReference>
<keyword evidence="1" id="KW-0235">DNA replication</keyword>
<dbReference type="InterPro" id="IPR025048">
    <property type="entry name" value="DUF3987"/>
</dbReference>
<organism evidence="5 6">
    <name type="scientific">Nocardiopsis endophytica</name>
    <dbReference type="NCBI Taxonomy" id="3018445"/>
    <lineage>
        <taxon>Bacteria</taxon>
        <taxon>Bacillati</taxon>
        <taxon>Actinomycetota</taxon>
        <taxon>Actinomycetes</taxon>
        <taxon>Streptosporangiales</taxon>
        <taxon>Nocardiopsidaceae</taxon>
        <taxon>Nocardiopsis</taxon>
    </lineage>
</organism>
<feature type="region of interest" description="Disordered" evidence="3">
    <location>
        <begin position="632"/>
        <end position="659"/>
    </location>
</feature>
<evidence type="ECO:0000256" key="3">
    <source>
        <dbReference type="SAM" id="MobiDB-lite"/>
    </source>
</evidence>
<evidence type="ECO:0000256" key="2">
    <source>
        <dbReference type="ARBA" id="ARBA00023125"/>
    </source>
</evidence>
<dbReference type="PANTHER" id="PTHR30153:SF2">
    <property type="entry name" value="REPLICATIVE DNA HELICASE"/>
    <property type="match status" value="1"/>
</dbReference>
<dbReference type="InterPro" id="IPR016136">
    <property type="entry name" value="DNA_helicase_N/primase_C"/>
</dbReference>
<keyword evidence="2" id="KW-0238">DNA-binding</keyword>
<dbReference type="SUPFAM" id="SSF48024">
    <property type="entry name" value="N-terminal domain of DnaB helicase"/>
    <property type="match status" value="1"/>
</dbReference>
<proteinExistence type="predicted"/>
<comment type="caution">
    <text evidence="5">The sequence shown here is derived from an EMBL/GenBank/DDBJ whole genome shotgun (WGS) entry which is preliminary data.</text>
</comment>
<evidence type="ECO:0000313" key="5">
    <source>
        <dbReference type="EMBL" id="MDA2810371.1"/>
    </source>
</evidence>
<name>A0ABT4U099_9ACTN</name>
<evidence type="ECO:0000256" key="1">
    <source>
        <dbReference type="ARBA" id="ARBA00022705"/>
    </source>
</evidence>